<proteinExistence type="predicted"/>
<evidence type="ECO:0000313" key="3">
    <source>
        <dbReference type="Proteomes" id="UP000000600"/>
    </source>
</evidence>
<dbReference type="InParanoid" id="A0BXJ0"/>
<protein>
    <recommendedName>
        <fullName evidence="4">Transmembrane protein</fullName>
    </recommendedName>
</protein>
<dbReference type="EMBL" id="CT868024">
    <property type="protein sequence ID" value="CAK63257.1"/>
    <property type="molecule type" value="Genomic_DNA"/>
</dbReference>
<dbReference type="GeneID" id="5016439"/>
<keyword evidence="1" id="KW-0812">Transmembrane</keyword>
<dbReference type="KEGG" id="ptm:GSPATT00033110001"/>
<evidence type="ECO:0000313" key="2">
    <source>
        <dbReference type="EMBL" id="CAK63257.1"/>
    </source>
</evidence>
<dbReference type="HOGENOM" id="CLU_1921161_0_0_1"/>
<sequence length="132" mass="15827">MCYLPINILQKSIFRILVSQIYQLLQEFLLISFFLYYLILFRVEHHYHYHSSYSILEIKYFFPFFFNSLIININRSSSFLFFFSSVSAYICNYLKTRKISFSINQNFFSSSSLQFVNSSIPQNLKINITSNL</sequence>
<dbReference type="RefSeq" id="XP_001430655.1">
    <property type="nucleotide sequence ID" value="XM_001430618.1"/>
</dbReference>
<reference evidence="2 3" key="1">
    <citation type="journal article" date="2006" name="Nature">
        <title>Global trends of whole-genome duplications revealed by the ciliate Paramecium tetraurelia.</title>
        <authorList>
            <consortium name="Genoscope"/>
            <person name="Aury J.-M."/>
            <person name="Jaillon O."/>
            <person name="Duret L."/>
            <person name="Noel B."/>
            <person name="Jubin C."/>
            <person name="Porcel B.M."/>
            <person name="Segurens B."/>
            <person name="Daubin V."/>
            <person name="Anthouard V."/>
            <person name="Aiach N."/>
            <person name="Arnaiz O."/>
            <person name="Billaut A."/>
            <person name="Beisson J."/>
            <person name="Blanc I."/>
            <person name="Bouhouche K."/>
            <person name="Camara F."/>
            <person name="Duharcourt S."/>
            <person name="Guigo R."/>
            <person name="Gogendeau D."/>
            <person name="Katinka M."/>
            <person name="Keller A.-M."/>
            <person name="Kissmehl R."/>
            <person name="Klotz C."/>
            <person name="Koll F."/>
            <person name="Le Moue A."/>
            <person name="Lepere C."/>
            <person name="Malinsky S."/>
            <person name="Nowacki M."/>
            <person name="Nowak J.K."/>
            <person name="Plattner H."/>
            <person name="Poulain J."/>
            <person name="Ruiz F."/>
            <person name="Serrano V."/>
            <person name="Zagulski M."/>
            <person name="Dessen P."/>
            <person name="Betermier M."/>
            <person name="Weissenbach J."/>
            <person name="Scarpelli C."/>
            <person name="Schachter V."/>
            <person name="Sperling L."/>
            <person name="Meyer E."/>
            <person name="Cohen J."/>
            <person name="Wincker P."/>
        </authorList>
    </citation>
    <scope>NUCLEOTIDE SEQUENCE [LARGE SCALE GENOMIC DNA]</scope>
    <source>
        <strain evidence="2 3">Stock d4-2</strain>
    </source>
</reference>
<keyword evidence="3" id="KW-1185">Reference proteome</keyword>
<organism evidence="2 3">
    <name type="scientific">Paramecium tetraurelia</name>
    <dbReference type="NCBI Taxonomy" id="5888"/>
    <lineage>
        <taxon>Eukaryota</taxon>
        <taxon>Sar</taxon>
        <taxon>Alveolata</taxon>
        <taxon>Ciliophora</taxon>
        <taxon>Intramacronucleata</taxon>
        <taxon>Oligohymenophorea</taxon>
        <taxon>Peniculida</taxon>
        <taxon>Parameciidae</taxon>
        <taxon>Paramecium</taxon>
    </lineage>
</organism>
<keyword evidence="1" id="KW-1133">Transmembrane helix</keyword>
<keyword evidence="1" id="KW-0472">Membrane</keyword>
<accession>A0BXJ0</accession>
<name>A0BXJ0_PARTE</name>
<dbReference type="Proteomes" id="UP000000600">
    <property type="component" value="Unassembled WGS sequence"/>
</dbReference>
<feature type="transmembrane region" description="Helical" evidence="1">
    <location>
        <begin position="77"/>
        <end position="94"/>
    </location>
</feature>
<evidence type="ECO:0000256" key="1">
    <source>
        <dbReference type="SAM" id="Phobius"/>
    </source>
</evidence>
<dbReference type="AlphaFoldDB" id="A0BXJ0"/>
<gene>
    <name evidence="2" type="ORF">GSPATT00033110001</name>
</gene>
<evidence type="ECO:0008006" key="4">
    <source>
        <dbReference type="Google" id="ProtNLM"/>
    </source>
</evidence>
<feature type="transmembrane region" description="Helical" evidence="1">
    <location>
        <begin position="20"/>
        <end position="41"/>
    </location>
</feature>